<proteinExistence type="predicted"/>
<dbReference type="SUPFAM" id="SSF69304">
    <property type="entry name" value="Tricorn protease N-terminal domain"/>
    <property type="match status" value="1"/>
</dbReference>
<evidence type="ECO:0000313" key="3">
    <source>
        <dbReference type="Proteomes" id="UP001466331"/>
    </source>
</evidence>
<protein>
    <submittedName>
        <fullName evidence="2">Uncharacterized protein</fullName>
    </submittedName>
</protein>
<accession>A0ABU9UCS6</accession>
<dbReference type="EMBL" id="JBCHKQ010000003">
    <property type="protein sequence ID" value="MEM5948477.1"/>
    <property type="molecule type" value="Genomic_DNA"/>
</dbReference>
<evidence type="ECO:0000256" key="1">
    <source>
        <dbReference type="SAM" id="SignalP"/>
    </source>
</evidence>
<dbReference type="RefSeq" id="WP_420069922.1">
    <property type="nucleotide sequence ID" value="NZ_JBCHKQ010000003.1"/>
</dbReference>
<feature type="signal peptide" evidence="1">
    <location>
        <begin position="1"/>
        <end position="19"/>
    </location>
</feature>
<gene>
    <name evidence="2" type="ORF">WKV44_07955</name>
</gene>
<keyword evidence="1" id="KW-0732">Signal</keyword>
<sequence length="918" mass="104036">MKKAAILLLLFFCITDIFADNPWKKIETEHYEIIFRESYTRDAIIVANMLENSIKENYSISNKKPARKWQVVLTKDSMVPNGFVSIAPSVSMWFDTPVASFSGDWYAALASHETRHMAQMDSQRQGLWVLFYTLGGEYGEAAHLFTYPFWFIEGDAVWNETVLSDKGRGRDPEFSALFRALAIEQKISYNLMVNRSYKKYLPNHYVLGYHLVSYIREKYGEEKLREIINKASYFPFSSLESSIKSVTGKKIADIYNEMIKEYSALWNEQIEKQPVLSGKKLIEDMSEDFISYSQMHIIDDLIYTESFSLEKANTINVYRKDMTKKTVLRLPSYFESAISDNYIYWLEYDKTNNPNINYSNIHRLDIKTGKREKLTQKEKFFAISCNRDGNLIVAARMRDDHRAQIQLFTNKNRGFEEAPFFSYTLPSGIMPAYLALDDNGEQIAISANSIEGSSLLVISVKTAKTKIVIPPGLYTIKNPVFYNDGILFSADFKGYTAIFSVLNTDYSNDIYLVATGKYMAHHPYVRDGVLYYADFYSSHGDIIRTKNINPLEWMPISQLDDISVVCAKKPKNLESVFDSSHLKDMDIKQYSISDYNPIINSINFHSWTILPADISNPEDKYSVFRSASLILFSNDIFGRTGFMLSGAYNFSDSGIRGLWSYYFSPYLSLSGIYSYDTLSSDFSSEYSAVFSLPFNFSNNVMSFNSRYSYLIPSVSINAINNNIGLLLSIKYGLDYSFLLMGSIRDVFPILGLSVSTALITFPEKDMSYSIGKEKMDFFLPGGIPHSSLQLSFSSLQTPVFAVSSDIVYGVSAPKYSKNVATGRLYYDFPVFYPDWAASSYLSLKRIRIAGFSELGSYNESSVVPSFSFSHISAGIGLVNDFSVGIPTGGLSVTSGVYWAGRVDGQLTPGLWLDAGIVY</sequence>
<dbReference type="Proteomes" id="UP001466331">
    <property type="component" value="Unassembled WGS sequence"/>
</dbReference>
<feature type="chain" id="PRO_5045255804" evidence="1">
    <location>
        <begin position="20"/>
        <end position="918"/>
    </location>
</feature>
<reference evidence="2 3" key="1">
    <citation type="submission" date="2024-03" db="EMBL/GenBank/DDBJ databases">
        <title>Ignisphaera cupida sp. nov., a hyperthermophilic hydrolytic archaeon from a hot spring of Kamchatka, and proposal of Ignisphaeraceae fam. nov.</title>
        <authorList>
            <person name="Podosokorskaya O.A."/>
            <person name="Elcheninov A.G."/>
            <person name="Maltseva A.I."/>
            <person name="Zayulina K.S."/>
            <person name="Novikov A."/>
            <person name="Merkel A.Y."/>
        </authorList>
    </citation>
    <scope>NUCLEOTIDE SEQUENCE [LARGE SCALE GENOMIC DNA]</scope>
    <source>
        <strain evidence="2 3">38H-sp</strain>
    </source>
</reference>
<evidence type="ECO:0000313" key="2">
    <source>
        <dbReference type="EMBL" id="MEM5948477.1"/>
    </source>
</evidence>
<keyword evidence="3" id="KW-1185">Reference proteome</keyword>
<comment type="caution">
    <text evidence="2">The sequence shown here is derived from an EMBL/GenBank/DDBJ whole genome shotgun (WGS) entry which is preliminary data.</text>
</comment>
<name>A0ABU9UCS6_9SPIR</name>
<organism evidence="2 3">
    <name type="scientific">Rarispira pelagica</name>
    <dbReference type="NCBI Taxonomy" id="3141764"/>
    <lineage>
        <taxon>Bacteria</taxon>
        <taxon>Pseudomonadati</taxon>
        <taxon>Spirochaetota</taxon>
        <taxon>Spirochaetia</taxon>
        <taxon>Winmispirales</taxon>
        <taxon>Winmispiraceae</taxon>
        <taxon>Rarispira</taxon>
    </lineage>
</organism>